<proteinExistence type="predicted"/>
<keyword evidence="1" id="KW-0812">Transmembrane</keyword>
<name>A0A1I0HXK6_THASX</name>
<keyword evidence="1" id="KW-1133">Transmembrane helix</keyword>
<protein>
    <submittedName>
        <fullName evidence="2">Uncharacterized protein</fullName>
    </submittedName>
</protein>
<reference evidence="2 3" key="1">
    <citation type="submission" date="2016-10" db="EMBL/GenBank/DDBJ databases">
        <authorList>
            <person name="de Groot N.N."/>
        </authorList>
    </citation>
    <scope>NUCLEOTIDE SEQUENCE [LARGE SCALE GENOMIC DNA]</scope>
    <source>
        <strain evidence="2 3">DSM 19706</strain>
    </source>
</reference>
<evidence type="ECO:0000313" key="3">
    <source>
        <dbReference type="Proteomes" id="UP000199308"/>
    </source>
</evidence>
<feature type="transmembrane region" description="Helical" evidence="1">
    <location>
        <begin position="26"/>
        <end position="47"/>
    </location>
</feature>
<sequence length="80" mass="9033">MPSKKPDDFYELYLQIVSSHIVKGPFMALSFGFTSAHIFVFILGLFFEEFISRAGNMIIVSMTVSICISGILSSRRKKHV</sequence>
<organism evidence="2 3">
    <name type="scientific">Thalassotalea agarivorans</name>
    <name type="common">Thalassomonas agarivorans</name>
    <dbReference type="NCBI Taxonomy" id="349064"/>
    <lineage>
        <taxon>Bacteria</taxon>
        <taxon>Pseudomonadati</taxon>
        <taxon>Pseudomonadota</taxon>
        <taxon>Gammaproteobacteria</taxon>
        <taxon>Alteromonadales</taxon>
        <taxon>Colwelliaceae</taxon>
        <taxon>Thalassotalea</taxon>
    </lineage>
</organism>
<gene>
    <name evidence="2" type="ORF">SAMN05660429_02972</name>
</gene>
<evidence type="ECO:0000256" key="1">
    <source>
        <dbReference type="SAM" id="Phobius"/>
    </source>
</evidence>
<feature type="transmembrane region" description="Helical" evidence="1">
    <location>
        <begin position="53"/>
        <end position="72"/>
    </location>
</feature>
<dbReference type="EMBL" id="FOHK01000019">
    <property type="protein sequence ID" value="SET88822.1"/>
    <property type="molecule type" value="Genomic_DNA"/>
</dbReference>
<accession>A0A1I0HXK6</accession>
<dbReference type="AlphaFoldDB" id="A0A1I0HXK6"/>
<dbReference type="Proteomes" id="UP000199308">
    <property type="component" value="Unassembled WGS sequence"/>
</dbReference>
<keyword evidence="1" id="KW-0472">Membrane</keyword>
<keyword evidence="3" id="KW-1185">Reference proteome</keyword>
<evidence type="ECO:0000313" key="2">
    <source>
        <dbReference type="EMBL" id="SET88822.1"/>
    </source>
</evidence>